<comment type="caution">
    <text evidence="1">The sequence shown here is derived from an EMBL/GenBank/DDBJ whole genome shotgun (WGS) entry which is preliminary data.</text>
</comment>
<dbReference type="AlphaFoldDB" id="A0A919H2X1"/>
<protein>
    <submittedName>
        <fullName evidence="1">Uncharacterized protein</fullName>
    </submittedName>
</protein>
<evidence type="ECO:0000313" key="2">
    <source>
        <dbReference type="Proteomes" id="UP000600026"/>
    </source>
</evidence>
<organism evidence="1 2">
    <name type="scientific">Streptomyces xanthophaeus</name>
    <dbReference type="NCBI Taxonomy" id="67385"/>
    <lineage>
        <taxon>Bacteria</taxon>
        <taxon>Bacillati</taxon>
        <taxon>Actinomycetota</taxon>
        <taxon>Actinomycetes</taxon>
        <taxon>Kitasatosporales</taxon>
        <taxon>Streptomycetaceae</taxon>
        <taxon>Streptomyces</taxon>
    </lineage>
</organism>
<sequence>MGRAAGEGRENYERAACVCGRSAGSPGSWVQTGAMRVCSILVDNTERSAAGILTPGSPRAARLPDGVRQWRGDDGTLPGHSGGTVPVSHRLPCTADLCPRTYSWTS</sequence>
<evidence type="ECO:0000313" key="1">
    <source>
        <dbReference type="EMBL" id="GHI85718.1"/>
    </source>
</evidence>
<proteinExistence type="predicted"/>
<dbReference type="EMBL" id="BNEE01000006">
    <property type="protein sequence ID" value="GHI85718.1"/>
    <property type="molecule type" value="Genomic_DNA"/>
</dbReference>
<dbReference type="Proteomes" id="UP000600026">
    <property type="component" value="Unassembled WGS sequence"/>
</dbReference>
<keyword evidence="2" id="KW-1185">Reference proteome</keyword>
<accession>A0A919H2X1</accession>
<gene>
    <name evidence="1" type="ORF">Sxan_30820</name>
</gene>
<name>A0A919H2X1_9ACTN</name>
<reference evidence="1" key="1">
    <citation type="submission" date="2020-09" db="EMBL/GenBank/DDBJ databases">
        <title>Whole genome shotgun sequence of Streptomyces xanthophaeus NBRC 12829.</title>
        <authorList>
            <person name="Komaki H."/>
            <person name="Tamura T."/>
        </authorList>
    </citation>
    <scope>NUCLEOTIDE SEQUENCE</scope>
    <source>
        <strain evidence="1">NBRC 12829</strain>
    </source>
</reference>